<evidence type="ECO:0000256" key="1">
    <source>
        <dbReference type="ARBA" id="ARBA00005786"/>
    </source>
</evidence>
<feature type="transmembrane region" description="Helical" evidence="2">
    <location>
        <begin position="31"/>
        <end position="56"/>
    </location>
</feature>
<dbReference type="Pfam" id="PF14941">
    <property type="entry name" value="OAF_N"/>
    <property type="match status" value="1"/>
</dbReference>
<sequence>MSCYTLQATHDMTITDFIIFGNLDRFLLSELILSVFLVKMSVFLVPISLASFFWLVTAVGQAERILVINAADGGGEALQETFKIDTVQNVTTLSLIQHDGTIIHHATDFLASKQTFHLKILPIDDLGQTEAQELCFVLPLEENQHVSAEVLGTIRQINPSAIRHAEENRPLETFSMDSLASTEELSRAAPHIQKICGGSQTFASFPASNISPPGFSVQPVLLPQCNETASSPKPCLCSLPVCIVWYPCGLRYCTNDAQTTDGGQPVPFKCGIKACRKCRVFVYRVESNLLCLWSFL</sequence>
<keyword evidence="2" id="KW-1133">Transmembrane helix</keyword>
<comment type="caution">
    <text evidence="5">The sequence shown here is derived from an EMBL/GenBank/DDBJ whole genome shotgun (WGS) entry which is preliminary data.</text>
</comment>
<name>A0A1D1V387_RAMVA</name>
<evidence type="ECO:0000259" key="3">
    <source>
        <dbReference type="Pfam" id="PF14941"/>
    </source>
</evidence>
<keyword evidence="2" id="KW-0812">Transmembrane</keyword>
<proteinExistence type="inferred from homology"/>
<evidence type="ECO:0000256" key="2">
    <source>
        <dbReference type="SAM" id="Phobius"/>
    </source>
</evidence>
<dbReference type="Proteomes" id="UP000186922">
    <property type="component" value="Unassembled WGS sequence"/>
</dbReference>
<feature type="domain" description="Out at first protein BRICHOS-like" evidence="3">
    <location>
        <begin position="66"/>
        <end position="199"/>
    </location>
</feature>
<gene>
    <name evidence="5" type="primary">RvY_06835</name>
    <name evidence="5" type="synonym">RvY_06835.1</name>
    <name evidence="5" type="ORF">RvY_06835-1</name>
</gene>
<keyword evidence="2" id="KW-0472">Membrane</keyword>
<comment type="similarity">
    <text evidence="1">Belongs to the OAF family.</text>
</comment>
<evidence type="ECO:0000313" key="6">
    <source>
        <dbReference type="Proteomes" id="UP000186922"/>
    </source>
</evidence>
<dbReference type="InterPro" id="IPR053897">
    <property type="entry name" value="Oaf_C"/>
</dbReference>
<dbReference type="Pfam" id="PF22873">
    <property type="entry name" value="OAF_C"/>
    <property type="match status" value="1"/>
</dbReference>
<dbReference type="PANTHER" id="PTHR13423:SF2">
    <property type="entry name" value="OUT AT FIRST PROTEIN HOMOLOG"/>
    <property type="match status" value="1"/>
</dbReference>
<evidence type="ECO:0000259" key="4">
    <source>
        <dbReference type="Pfam" id="PF22873"/>
    </source>
</evidence>
<dbReference type="AlphaFoldDB" id="A0A1D1V387"/>
<organism evidence="5 6">
    <name type="scientific">Ramazzottius varieornatus</name>
    <name type="common">Water bear</name>
    <name type="synonym">Tardigrade</name>
    <dbReference type="NCBI Taxonomy" id="947166"/>
    <lineage>
        <taxon>Eukaryota</taxon>
        <taxon>Metazoa</taxon>
        <taxon>Ecdysozoa</taxon>
        <taxon>Tardigrada</taxon>
        <taxon>Eutardigrada</taxon>
        <taxon>Parachela</taxon>
        <taxon>Hypsibioidea</taxon>
        <taxon>Ramazzottiidae</taxon>
        <taxon>Ramazzottius</taxon>
    </lineage>
</organism>
<protein>
    <recommendedName>
        <fullName evidence="7">Out at first protein</fullName>
    </recommendedName>
</protein>
<keyword evidence="6" id="KW-1185">Reference proteome</keyword>
<dbReference type="InterPro" id="IPR026315">
    <property type="entry name" value="Oaf"/>
</dbReference>
<dbReference type="InterPro" id="IPR053894">
    <property type="entry name" value="OAF_N"/>
</dbReference>
<accession>A0A1D1V387</accession>
<dbReference type="OrthoDB" id="5947176at2759"/>
<evidence type="ECO:0008006" key="7">
    <source>
        <dbReference type="Google" id="ProtNLM"/>
    </source>
</evidence>
<dbReference type="EMBL" id="BDGG01000003">
    <property type="protein sequence ID" value="GAU95165.1"/>
    <property type="molecule type" value="Genomic_DNA"/>
</dbReference>
<evidence type="ECO:0000313" key="5">
    <source>
        <dbReference type="EMBL" id="GAU95165.1"/>
    </source>
</evidence>
<feature type="domain" description="Out at first C-terminal" evidence="4">
    <location>
        <begin position="224"/>
        <end position="294"/>
    </location>
</feature>
<dbReference type="PANTHER" id="PTHR13423">
    <property type="entry name" value="OUT AT FIRST"/>
    <property type="match status" value="1"/>
</dbReference>
<reference evidence="5 6" key="1">
    <citation type="journal article" date="2016" name="Nat. Commun.">
        <title>Extremotolerant tardigrade genome and improved radiotolerance of human cultured cells by tardigrade-unique protein.</title>
        <authorList>
            <person name="Hashimoto T."/>
            <person name="Horikawa D.D."/>
            <person name="Saito Y."/>
            <person name="Kuwahara H."/>
            <person name="Kozuka-Hata H."/>
            <person name="Shin-I T."/>
            <person name="Minakuchi Y."/>
            <person name="Ohishi K."/>
            <person name="Motoyama A."/>
            <person name="Aizu T."/>
            <person name="Enomoto A."/>
            <person name="Kondo K."/>
            <person name="Tanaka S."/>
            <person name="Hara Y."/>
            <person name="Koshikawa S."/>
            <person name="Sagara H."/>
            <person name="Miura T."/>
            <person name="Yokobori S."/>
            <person name="Miyagawa K."/>
            <person name="Suzuki Y."/>
            <person name="Kubo T."/>
            <person name="Oyama M."/>
            <person name="Kohara Y."/>
            <person name="Fujiyama A."/>
            <person name="Arakawa K."/>
            <person name="Katayama T."/>
            <person name="Toyoda A."/>
            <person name="Kunieda T."/>
        </authorList>
    </citation>
    <scope>NUCLEOTIDE SEQUENCE [LARGE SCALE GENOMIC DNA]</scope>
    <source>
        <strain evidence="5 6">YOKOZUNA-1</strain>
    </source>
</reference>